<keyword evidence="2" id="KW-0472">Membrane</keyword>
<name>A0A9P8AGX8_9ASCO</name>
<dbReference type="RefSeq" id="XP_043047457.1">
    <property type="nucleotide sequence ID" value="XM_043193448.1"/>
</dbReference>
<feature type="region of interest" description="Disordered" evidence="1">
    <location>
        <begin position="551"/>
        <end position="589"/>
    </location>
</feature>
<evidence type="ECO:0000313" key="3">
    <source>
        <dbReference type="EMBL" id="KAG7191905.1"/>
    </source>
</evidence>
<proteinExistence type="predicted"/>
<feature type="region of interest" description="Disordered" evidence="1">
    <location>
        <begin position="431"/>
        <end position="458"/>
    </location>
</feature>
<evidence type="ECO:0000313" key="4">
    <source>
        <dbReference type="Proteomes" id="UP000790833"/>
    </source>
</evidence>
<protein>
    <submittedName>
        <fullName evidence="3">Uncharacterized protein</fullName>
    </submittedName>
</protein>
<dbReference type="OrthoDB" id="4018787at2759"/>
<feature type="compositionally biased region" description="Polar residues" evidence="1">
    <location>
        <begin position="318"/>
        <end position="330"/>
    </location>
</feature>
<comment type="caution">
    <text evidence="3">The sequence shown here is derived from an EMBL/GenBank/DDBJ whole genome shotgun (WGS) entry which is preliminary data.</text>
</comment>
<dbReference type="Proteomes" id="UP000790833">
    <property type="component" value="Unassembled WGS sequence"/>
</dbReference>
<dbReference type="AlphaFoldDB" id="A0A9P8AGX8"/>
<dbReference type="GeneID" id="66116068"/>
<feature type="transmembrane region" description="Helical" evidence="2">
    <location>
        <begin position="651"/>
        <end position="670"/>
    </location>
</feature>
<evidence type="ECO:0000256" key="1">
    <source>
        <dbReference type="SAM" id="MobiDB-lite"/>
    </source>
</evidence>
<feature type="transmembrane region" description="Helical" evidence="2">
    <location>
        <begin position="690"/>
        <end position="714"/>
    </location>
</feature>
<reference evidence="3" key="1">
    <citation type="submission" date="2021-03" db="EMBL/GenBank/DDBJ databases">
        <authorList>
            <person name="Palmer J.M."/>
        </authorList>
    </citation>
    <scope>NUCLEOTIDE SEQUENCE</scope>
    <source>
        <strain evidence="3">ARV_011</strain>
    </source>
</reference>
<feature type="transmembrane region" description="Helical" evidence="2">
    <location>
        <begin position="626"/>
        <end position="644"/>
    </location>
</feature>
<evidence type="ECO:0000256" key="2">
    <source>
        <dbReference type="SAM" id="Phobius"/>
    </source>
</evidence>
<keyword evidence="2" id="KW-1133">Transmembrane helix</keyword>
<keyword evidence="4" id="KW-1185">Reference proteome</keyword>
<feature type="compositionally biased region" description="Basic and acidic residues" evidence="1">
    <location>
        <begin position="334"/>
        <end position="348"/>
    </location>
</feature>
<sequence>MDIPFTLWLQVEEIECDDNSRIFSGASYAINATLSHRIDSLIYLVCWRQQKVSPLPPLLVSMYYQGRRLSDNETIGQVLEVTVPSRATNTGDLIIMRIEHDLIGFAPSHPLLLSSFEVTLHWVDSSANARSYTTTANLATTSGQLKHSVRDSGVVERGSEFGFLVEGSDRPTWDNTLILSEIIELDVTPLKPVHLTLISNTHLEISKGNFELKFVSEEVLHPIYIECTLNRPLEVIYNDLFAQLRFLHIIADSAVLKLYYDNTKIDVTEGNLATLGLTEETLRVLNNVVIMSYSIREQWEKSNHHDRQHHNHTGTIADDNSSITSHQGNQMDDETSHPMESTTRERDTTLSPIALDQSGFTPMKVPSPIDTVDIPEEEEEEMDLVAKHPLPSIAHSAQLPDDFTTNNSLTYSLTSHDNEGRIISMYCQPSSVDLSQTDDNNASNHSSPAPPPSQPQSNLLDYYDDGRTLERTVSLSSLERNPSDYFVPVVPPFKLTYKDETLLLDISDVIVVPGTEPYALISPRSIHKVKGFLDLNSCPRIEVIPDSLKSNDELQRTNGSTTSSFVRMSSHSPSLAQEEHESRTDIPTPTTVEEIVNDNPPPPEVAELDPPVVPPVNYFAIVINDIRNISAGIIGSAIIWYFIGVNLNVDVWQLVLVYLIFLVMHVSVYFTKYIDTLAANDNLSTMQKALLAYLRLIHTIVSIPSSMATPLINFACYERLDYQRVIDQIEGNLVILFKHRLREMAGNFVLFVLVMFTSLQERITREFVSRQILEAGYVKYEIRKLKASPKWELAIEEKDIYRKLIDVCEVGSNVTAERQKEYQYLIGYLILCHGILNPSGKAIEEWIRLVGLADAKLGEELRNVHNNPDGYEKVNNVIEESELISRGETHSTGTEARVEIEAVTDENL</sequence>
<accession>A0A9P8AGX8</accession>
<feature type="compositionally biased region" description="Polar residues" evidence="1">
    <location>
        <begin position="556"/>
        <end position="575"/>
    </location>
</feature>
<gene>
    <name evidence="3" type="ORF">KQ657_002694</name>
</gene>
<dbReference type="EMBL" id="JAHMUF010000022">
    <property type="protein sequence ID" value="KAG7191905.1"/>
    <property type="molecule type" value="Genomic_DNA"/>
</dbReference>
<feature type="region of interest" description="Disordered" evidence="1">
    <location>
        <begin position="301"/>
        <end position="368"/>
    </location>
</feature>
<keyword evidence="2" id="KW-0812">Transmembrane</keyword>
<organism evidence="3 4">
    <name type="scientific">Scheffersomyces spartinae</name>
    <dbReference type="NCBI Taxonomy" id="45513"/>
    <lineage>
        <taxon>Eukaryota</taxon>
        <taxon>Fungi</taxon>
        <taxon>Dikarya</taxon>
        <taxon>Ascomycota</taxon>
        <taxon>Saccharomycotina</taxon>
        <taxon>Pichiomycetes</taxon>
        <taxon>Debaryomycetaceae</taxon>
        <taxon>Scheffersomyces</taxon>
    </lineage>
</organism>